<proteinExistence type="predicted"/>
<evidence type="ECO:0000313" key="1">
    <source>
        <dbReference type="EMBL" id="TFK67438.1"/>
    </source>
</evidence>
<gene>
    <name evidence="1" type="ORF">BDN72DRAFT_898986</name>
</gene>
<organism evidence="1 2">
    <name type="scientific">Pluteus cervinus</name>
    <dbReference type="NCBI Taxonomy" id="181527"/>
    <lineage>
        <taxon>Eukaryota</taxon>
        <taxon>Fungi</taxon>
        <taxon>Dikarya</taxon>
        <taxon>Basidiomycota</taxon>
        <taxon>Agaricomycotina</taxon>
        <taxon>Agaricomycetes</taxon>
        <taxon>Agaricomycetidae</taxon>
        <taxon>Agaricales</taxon>
        <taxon>Pluteineae</taxon>
        <taxon>Pluteaceae</taxon>
        <taxon>Pluteus</taxon>
    </lineage>
</organism>
<keyword evidence="2" id="KW-1185">Reference proteome</keyword>
<evidence type="ECO:0000313" key="2">
    <source>
        <dbReference type="Proteomes" id="UP000308600"/>
    </source>
</evidence>
<dbReference type="Proteomes" id="UP000308600">
    <property type="component" value="Unassembled WGS sequence"/>
</dbReference>
<reference evidence="1 2" key="1">
    <citation type="journal article" date="2019" name="Nat. Ecol. Evol.">
        <title>Megaphylogeny resolves global patterns of mushroom evolution.</title>
        <authorList>
            <person name="Varga T."/>
            <person name="Krizsan K."/>
            <person name="Foldi C."/>
            <person name="Dima B."/>
            <person name="Sanchez-Garcia M."/>
            <person name="Sanchez-Ramirez S."/>
            <person name="Szollosi G.J."/>
            <person name="Szarkandi J.G."/>
            <person name="Papp V."/>
            <person name="Albert L."/>
            <person name="Andreopoulos W."/>
            <person name="Angelini C."/>
            <person name="Antonin V."/>
            <person name="Barry K.W."/>
            <person name="Bougher N.L."/>
            <person name="Buchanan P."/>
            <person name="Buyck B."/>
            <person name="Bense V."/>
            <person name="Catcheside P."/>
            <person name="Chovatia M."/>
            <person name="Cooper J."/>
            <person name="Damon W."/>
            <person name="Desjardin D."/>
            <person name="Finy P."/>
            <person name="Geml J."/>
            <person name="Haridas S."/>
            <person name="Hughes K."/>
            <person name="Justo A."/>
            <person name="Karasinski D."/>
            <person name="Kautmanova I."/>
            <person name="Kiss B."/>
            <person name="Kocsube S."/>
            <person name="Kotiranta H."/>
            <person name="LaButti K.M."/>
            <person name="Lechner B.E."/>
            <person name="Liimatainen K."/>
            <person name="Lipzen A."/>
            <person name="Lukacs Z."/>
            <person name="Mihaltcheva S."/>
            <person name="Morgado L.N."/>
            <person name="Niskanen T."/>
            <person name="Noordeloos M.E."/>
            <person name="Ohm R.A."/>
            <person name="Ortiz-Santana B."/>
            <person name="Ovrebo C."/>
            <person name="Racz N."/>
            <person name="Riley R."/>
            <person name="Savchenko A."/>
            <person name="Shiryaev A."/>
            <person name="Soop K."/>
            <person name="Spirin V."/>
            <person name="Szebenyi C."/>
            <person name="Tomsovsky M."/>
            <person name="Tulloss R.E."/>
            <person name="Uehling J."/>
            <person name="Grigoriev I.V."/>
            <person name="Vagvolgyi C."/>
            <person name="Papp T."/>
            <person name="Martin F.M."/>
            <person name="Miettinen O."/>
            <person name="Hibbett D.S."/>
            <person name="Nagy L.G."/>
        </authorList>
    </citation>
    <scope>NUCLEOTIDE SEQUENCE [LARGE SCALE GENOMIC DNA]</scope>
    <source>
        <strain evidence="1 2">NL-1719</strain>
    </source>
</reference>
<sequence>MHSLILGALIISPSSALVARQIVPSTDWNGLRDQVGGRLIPAVPLAAPCFSEGFNSTACEVVKKGYVDELFRSNSTTGYIQTQWESCQTTGQQCLLNFLDPDDPSPVAAPHKCSPGGLPSYFIDVRGVDDVKAAYNFARRTKVPLVIKNTGHDYIGRSSAPGSLALWTHNLKDISYNKSFVPEGCTDAKPGVTMGAGVQWSQAYSFAETHQITLVGGSDRSVGAVGGWLQGGGHSPLSNTMGLGVDRVLQFKVVTPDGEYRVANSCENQDLFFALRGGGGGTFGVVMEATVLADPVKRIQALFLSFKGNDTVTRHVWSILVDNALNWSQDGWGGYSISDAVAFINPVLDKEKAAKSMKPLLEYANKLKGDHNVKDVNVVMMEFPTYNQWFDVFSRQNVAAVGTNLAQASRLIPRETFTTPTSRTQILDALMAARASTPRTLILITAPSSYNSTERIAVNEAWRDTVWHIVTSVSWNWNATINEKRDSYKKAEEAISHIRNITPDAAYFNECDTYEPNFEQSFWGNNYAELLTLKQKYDPDHLLECWRCVGYNPHNPRFSCYLPE</sequence>
<dbReference type="EMBL" id="ML208376">
    <property type="protein sequence ID" value="TFK67438.1"/>
    <property type="molecule type" value="Genomic_DNA"/>
</dbReference>
<protein>
    <submittedName>
        <fullName evidence="1">FAD-binding domain-containing protein</fullName>
    </submittedName>
</protein>
<accession>A0ACD3ANZ6</accession>
<name>A0ACD3ANZ6_9AGAR</name>